<name>A0A8X8KQ13_9RHOB</name>
<dbReference type="Pfam" id="PF13561">
    <property type="entry name" value="adh_short_C2"/>
    <property type="match status" value="1"/>
</dbReference>
<dbReference type="Gene3D" id="3.40.50.720">
    <property type="entry name" value="NAD(P)-binding Rossmann-like Domain"/>
    <property type="match status" value="1"/>
</dbReference>
<accession>A0A8X8KQ13</accession>
<dbReference type="SUPFAM" id="SSF51735">
    <property type="entry name" value="NAD(P)-binding Rossmann-fold domains"/>
    <property type="match status" value="1"/>
</dbReference>
<dbReference type="InterPro" id="IPR052184">
    <property type="entry name" value="SDR_enzymes"/>
</dbReference>
<dbReference type="PRINTS" id="PR00081">
    <property type="entry name" value="GDHRDH"/>
</dbReference>
<comment type="caution">
    <text evidence="2">The sequence shown here is derived from an EMBL/GenBank/DDBJ whole genome shotgun (WGS) entry which is preliminary data.</text>
</comment>
<dbReference type="PANTHER" id="PTHR45458">
    <property type="entry name" value="SHORT-CHAIN DEHYDROGENASE/REDUCTASE SDR"/>
    <property type="match status" value="1"/>
</dbReference>
<dbReference type="AlphaFoldDB" id="A0A8X8KQ13"/>
<protein>
    <submittedName>
        <fullName evidence="2">SDR family NAD(P)-dependent oxidoreductase</fullName>
    </submittedName>
</protein>
<evidence type="ECO:0000256" key="1">
    <source>
        <dbReference type="SAM" id="Phobius"/>
    </source>
</evidence>
<organism evidence="2 3">
    <name type="scientific">Fertoeibacter niger</name>
    <dbReference type="NCBI Taxonomy" id="2656921"/>
    <lineage>
        <taxon>Bacteria</taxon>
        <taxon>Pseudomonadati</taxon>
        <taxon>Pseudomonadota</taxon>
        <taxon>Alphaproteobacteria</taxon>
        <taxon>Rhodobacterales</taxon>
        <taxon>Paracoccaceae</taxon>
        <taxon>Fertoeibacter</taxon>
    </lineage>
</organism>
<dbReference type="EMBL" id="WHUT02000019">
    <property type="protein sequence ID" value="NUB46685.1"/>
    <property type="molecule type" value="Genomic_DNA"/>
</dbReference>
<dbReference type="PANTHER" id="PTHR45458:SF1">
    <property type="entry name" value="SHORT CHAIN DEHYDROGENASE"/>
    <property type="match status" value="1"/>
</dbReference>
<dbReference type="InterPro" id="IPR036291">
    <property type="entry name" value="NAD(P)-bd_dom_sf"/>
</dbReference>
<proteinExistence type="predicted"/>
<evidence type="ECO:0000313" key="2">
    <source>
        <dbReference type="EMBL" id="NUB46685.1"/>
    </source>
</evidence>
<keyword evidence="3" id="KW-1185">Reference proteome</keyword>
<keyword evidence="1" id="KW-0812">Transmembrane</keyword>
<gene>
    <name evidence="2" type="ORF">GEU84_020030</name>
</gene>
<dbReference type="InterPro" id="IPR002347">
    <property type="entry name" value="SDR_fam"/>
</dbReference>
<sequence length="225" mass="22448">MAGEAGRALVIGASGGIGAALVTALVARGDQVVGLSRSGDGLDVTSEASIARVLGGQEGVFDTVFVATGALEIAGRGPEKTLKALDAAALAAQFAVNAIGPALVLKHALRLLPRDRVAHCAVLSARVGSIGDNALGGWYGYRAAKAALNQLVHTAAIEVARSHPKAVLVALHPGTVATRFTAAYQAGHPTVAPATAAANLLAVLGGLHPADSGGFFDWSGAGVPW</sequence>
<dbReference type="Proteomes" id="UP000484076">
    <property type="component" value="Unassembled WGS sequence"/>
</dbReference>
<reference evidence="2" key="1">
    <citation type="submission" date="2020-05" db="EMBL/GenBank/DDBJ databases">
        <title>Fertoebacter nigrum gen. nov., sp. nov., a new member of the family Rhodobacteraceae.</title>
        <authorList>
            <person name="Szuroczki S."/>
            <person name="Abbaszade G."/>
            <person name="Buni D."/>
            <person name="Schumann P."/>
            <person name="Toth E."/>
        </authorList>
    </citation>
    <scope>NUCLEOTIDE SEQUENCE</scope>
    <source>
        <strain evidence="2">RG-N-1a</strain>
    </source>
</reference>
<evidence type="ECO:0000313" key="3">
    <source>
        <dbReference type="Proteomes" id="UP000484076"/>
    </source>
</evidence>
<keyword evidence="1" id="KW-1133">Transmembrane helix</keyword>
<dbReference type="RefSeq" id="WP_152828703.1">
    <property type="nucleotide sequence ID" value="NZ_WHUT02000019.1"/>
</dbReference>
<keyword evidence="1" id="KW-0472">Membrane</keyword>
<dbReference type="GO" id="GO:0016616">
    <property type="term" value="F:oxidoreductase activity, acting on the CH-OH group of donors, NAD or NADP as acceptor"/>
    <property type="evidence" value="ECO:0007669"/>
    <property type="project" value="TreeGrafter"/>
</dbReference>
<feature type="transmembrane region" description="Helical" evidence="1">
    <location>
        <begin position="6"/>
        <end position="27"/>
    </location>
</feature>